<organism evidence="2 3">
    <name type="scientific">Rhizobium tumorigenes</name>
    <dbReference type="NCBI Taxonomy" id="2041385"/>
    <lineage>
        <taxon>Bacteria</taxon>
        <taxon>Pseudomonadati</taxon>
        <taxon>Pseudomonadota</taxon>
        <taxon>Alphaproteobacteria</taxon>
        <taxon>Hyphomicrobiales</taxon>
        <taxon>Rhizobiaceae</taxon>
        <taxon>Rhizobium/Agrobacterium group</taxon>
        <taxon>Rhizobium</taxon>
    </lineage>
</organism>
<geneLocation type="plasmid" evidence="2 3">
    <name>unnamed1</name>
</geneLocation>
<keyword evidence="1" id="KW-0732">Signal</keyword>
<dbReference type="RefSeq" id="WP_111221605.1">
    <property type="nucleotide sequence ID" value="NZ_CP117258.1"/>
</dbReference>
<keyword evidence="3" id="KW-1185">Reference proteome</keyword>
<sequence length="121" mass="13193">MRAMVIATVLGLLAPCAHAADTKDGVSNKDRLDLEQSLWETYHEVLACQAKALFFTTADIAASKQFFQGKSDLVGLDPAVREGIHAKASETVKGMTISSRFCEHIRKGLHIIWPDALAPDN</sequence>
<reference evidence="3" key="2">
    <citation type="journal article" date="2023" name="MicrobiologyOpen">
        <title>Genomics of the tumorigenes clade of the family Rhizobiaceae and description of Rhizobium rhododendri sp. nov.</title>
        <authorList>
            <person name="Kuzmanovic N."/>
            <person name="diCenzo G.C."/>
            <person name="Bunk B."/>
            <person name="Sproeer C."/>
            <person name="Fruehling A."/>
            <person name="Neumann-Schaal M."/>
            <person name="Overmann J."/>
            <person name="Smalla K."/>
        </authorList>
    </citation>
    <scope>NUCLEOTIDE SEQUENCE [LARGE SCALE GENOMIC DNA]</scope>
    <source>
        <strain evidence="3">1078</strain>
        <plasmid evidence="3">unnamed1</plasmid>
    </source>
</reference>
<dbReference type="KEGG" id="rtu:PR017_23825"/>
<keyword evidence="2" id="KW-0614">Plasmid</keyword>
<proteinExistence type="predicted"/>
<evidence type="ECO:0000313" key="3">
    <source>
        <dbReference type="Proteomes" id="UP000249499"/>
    </source>
</evidence>
<dbReference type="Proteomes" id="UP000249499">
    <property type="component" value="Plasmid unnamed1"/>
</dbReference>
<feature type="signal peptide" evidence="1">
    <location>
        <begin position="1"/>
        <end position="19"/>
    </location>
</feature>
<reference evidence="2 3" key="1">
    <citation type="journal article" date="2018" name="Sci. Rep.">
        <title>Rhizobium tumorigenes sp. nov., a novel plant tumorigenic bacterium isolated from cane gall tumors on thornless blackberry.</title>
        <authorList>
            <person name="Kuzmanovi N."/>
            <person name="Smalla K."/>
            <person name="Gronow S."/>
            <person name="PuBawska J."/>
        </authorList>
    </citation>
    <scope>NUCLEOTIDE SEQUENCE [LARGE SCALE GENOMIC DNA]</scope>
    <source>
        <strain evidence="2 3">1078</strain>
    </source>
</reference>
<dbReference type="AlphaFoldDB" id="A0AAF1KP23"/>
<accession>A0AAF1KP23</accession>
<protein>
    <submittedName>
        <fullName evidence="2">Uncharacterized protein</fullName>
    </submittedName>
</protein>
<evidence type="ECO:0000256" key="1">
    <source>
        <dbReference type="SAM" id="SignalP"/>
    </source>
</evidence>
<gene>
    <name evidence="2" type="ORF">PR017_23825</name>
</gene>
<name>A0AAF1KP23_9HYPH</name>
<evidence type="ECO:0000313" key="2">
    <source>
        <dbReference type="EMBL" id="WFR98733.1"/>
    </source>
</evidence>
<feature type="chain" id="PRO_5041979678" evidence="1">
    <location>
        <begin position="20"/>
        <end position="121"/>
    </location>
</feature>
<dbReference type="EMBL" id="CP117258">
    <property type="protein sequence ID" value="WFR98733.1"/>
    <property type="molecule type" value="Genomic_DNA"/>
</dbReference>